<protein>
    <submittedName>
        <fullName evidence="1">Uncharacterized protein</fullName>
    </submittedName>
</protein>
<keyword evidence="2" id="KW-1185">Reference proteome</keyword>
<dbReference type="AlphaFoldDB" id="A0A165XWL2"/>
<sequence length="56" mass="6615">MRMGKSRRYRGYPGSWGVWGLKDTSVIYATRTDCSQLPTASARHRCRRFIRISKHR</sequence>
<name>A0A165XWL2_9AGAM</name>
<dbReference type="EMBL" id="KV417710">
    <property type="protein sequence ID" value="KZP08969.1"/>
    <property type="molecule type" value="Genomic_DNA"/>
</dbReference>
<reference evidence="1 2" key="1">
    <citation type="journal article" date="2016" name="Mol. Biol. Evol.">
        <title>Comparative Genomics of Early-Diverging Mushroom-Forming Fungi Provides Insights into the Origins of Lignocellulose Decay Capabilities.</title>
        <authorList>
            <person name="Nagy L.G."/>
            <person name="Riley R."/>
            <person name="Tritt A."/>
            <person name="Adam C."/>
            <person name="Daum C."/>
            <person name="Floudas D."/>
            <person name="Sun H."/>
            <person name="Yadav J.S."/>
            <person name="Pangilinan J."/>
            <person name="Larsson K.H."/>
            <person name="Matsuura K."/>
            <person name="Barry K."/>
            <person name="Labutti K."/>
            <person name="Kuo R."/>
            <person name="Ohm R.A."/>
            <person name="Bhattacharya S.S."/>
            <person name="Shirouzu T."/>
            <person name="Yoshinaga Y."/>
            <person name="Martin F.M."/>
            <person name="Grigoriev I.V."/>
            <person name="Hibbett D.S."/>
        </authorList>
    </citation>
    <scope>NUCLEOTIDE SEQUENCE [LARGE SCALE GENOMIC DNA]</scope>
    <source>
        <strain evidence="1 2">CBS 109695</strain>
    </source>
</reference>
<gene>
    <name evidence="1" type="ORF">FIBSPDRAFT_249974</name>
</gene>
<evidence type="ECO:0000313" key="1">
    <source>
        <dbReference type="EMBL" id="KZP08969.1"/>
    </source>
</evidence>
<evidence type="ECO:0000313" key="2">
    <source>
        <dbReference type="Proteomes" id="UP000076532"/>
    </source>
</evidence>
<accession>A0A165XWL2</accession>
<organism evidence="1 2">
    <name type="scientific">Athelia psychrophila</name>
    <dbReference type="NCBI Taxonomy" id="1759441"/>
    <lineage>
        <taxon>Eukaryota</taxon>
        <taxon>Fungi</taxon>
        <taxon>Dikarya</taxon>
        <taxon>Basidiomycota</taxon>
        <taxon>Agaricomycotina</taxon>
        <taxon>Agaricomycetes</taxon>
        <taxon>Agaricomycetidae</taxon>
        <taxon>Atheliales</taxon>
        <taxon>Atheliaceae</taxon>
        <taxon>Athelia</taxon>
    </lineage>
</organism>
<dbReference type="Proteomes" id="UP000076532">
    <property type="component" value="Unassembled WGS sequence"/>
</dbReference>
<proteinExistence type="predicted"/>